<dbReference type="Proteomes" id="UP001249851">
    <property type="component" value="Unassembled WGS sequence"/>
</dbReference>
<evidence type="ECO:0008006" key="4">
    <source>
        <dbReference type="Google" id="ProtNLM"/>
    </source>
</evidence>
<reference evidence="2" key="1">
    <citation type="journal article" date="2023" name="G3 (Bethesda)">
        <title>Whole genome assembly and annotation of the endangered Caribbean coral Acropora cervicornis.</title>
        <authorList>
            <person name="Selwyn J.D."/>
            <person name="Vollmer S.V."/>
        </authorList>
    </citation>
    <scope>NUCLEOTIDE SEQUENCE</scope>
    <source>
        <strain evidence="2">K2</strain>
    </source>
</reference>
<feature type="chain" id="PRO_5042165175" description="UPAR/Ly6 domain-containing protein" evidence="1">
    <location>
        <begin position="21"/>
        <end position="157"/>
    </location>
</feature>
<dbReference type="Gene3D" id="2.10.60.10">
    <property type="entry name" value="CD59"/>
    <property type="match status" value="1"/>
</dbReference>
<sequence length="157" mass="17616">MAMFFLWMGVMSFALPLVTPLDCFTCVSMRSMQDCVDFQKETRCLRETDQCRNMTVQVYVSMIRQNVTGYQRGCATHAQCLFKRCSGHFAEKYGEKSSTYNFCRMSCCQENLCPQINSTSSTDSNDPVMGARGNASRITHHGSVFAAAVLFLSAFSV</sequence>
<keyword evidence="3" id="KW-1185">Reference proteome</keyword>
<protein>
    <recommendedName>
        <fullName evidence="4">UPAR/Ly6 domain-containing protein</fullName>
    </recommendedName>
</protein>
<evidence type="ECO:0000256" key="1">
    <source>
        <dbReference type="SAM" id="SignalP"/>
    </source>
</evidence>
<evidence type="ECO:0000313" key="2">
    <source>
        <dbReference type="EMBL" id="KAK2563689.1"/>
    </source>
</evidence>
<dbReference type="CDD" id="cd00117">
    <property type="entry name" value="TFP"/>
    <property type="match status" value="1"/>
</dbReference>
<reference evidence="2" key="2">
    <citation type="journal article" date="2023" name="Science">
        <title>Genomic signatures of disease resistance in endangered staghorn corals.</title>
        <authorList>
            <person name="Vollmer S.V."/>
            <person name="Selwyn J.D."/>
            <person name="Despard B.A."/>
            <person name="Roesel C.L."/>
        </authorList>
    </citation>
    <scope>NUCLEOTIDE SEQUENCE</scope>
    <source>
        <strain evidence="2">K2</strain>
    </source>
</reference>
<gene>
    <name evidence="2" type="ORF">P5673_012668</name>
</gene>
<dbReference type="AlphaFoldDB" id="A0AAD9V760"/>
<accession>A0AAD9V760</accession>
<feature type="signal peptide" evidence="1">
    <location>
        <begin position="1"/>
        <end position="20"/>
    </location>
</feature>
<evidence type="ECO:0000313" key="3">
    <source>
        <dbReference type="Proteomes" id="UP001249851"/>
    </source>
</evidence>
<keyword evidence="1" id="KW-0732">Signal</keyword>
<proteinExistence type="predicted"/>
<dbReference type="SUPFAM" id="SSF57302">
    <property type="entry name" value="Snake toxin-like"/>
    <property type="match status" value="1"/>
</dbReference>
<comment type="caution">
    <text evidence="2">The sequence shown here is derived from an EMBL/GenBank/DDBJ whole genome shotgun (WGS) entry which is preliminary data.</text>
</comment>
<name>A0AAD9V760_ACRCE</name>
<dbReference type="InterPro" id="IPR045860">
    <property type="entry name" value="Snake_toxin-like_sf"/>
</dbReference>
<organism evidence="2 3">
    <name type="scientific">Acropora cervicornis</name>
    <name type="common">Staghorn coral</name>
    <dbReference type="NCBI Taxonomy" id="6130"/>
    <lineage>
        <taxon>Eukaryota</taxon>
        <taxon>Metazoa</taxon>
        <taxon>Cnidaria</taxon>
        <taxon>Anthozoa</taxon>
        <taxon>Hexacorallia</taxon>
        <taxon>Scleractinia</taxon>
        <taxon>Astrocoeniina</taxon>
        <taxon>Acroporidae</taxon>
        <taxon>Acropora</taxon>
    </lineage>
</organism>
<dbReference type="EMBL" id="JARQWQ010000024">
    <property type="protein sequence ID" value="KAK2563689.1"/>
    <property type="molecule type" value="Genomic_DNA"/>
</dbReference>